<proteinExistence type="predicted"/>
<keyword evidence="1" id="KW-0812">Transmembrane</keyword>
<reference evidence="2 3" key="1">
    <citation type="submission" date="2018-06" db="EMBL/GenBank/DDBJ databases">
        <title>Genomic Encyclopedia of Type Strains, Phase IV (KMG-IV): sequencing the most valuable type-strain genomes for metagenomic binning, comparative biology and taxonomic classification.</title>
        <authorList>
            <person name="Goeker M."/>
        </authorList>
    </citation>
    <scope>NUCLEOTIDE SEQUENCE [LARGE SCALE GENOMIC DNA]</scope>
    <source>
        <strain evidence="2 3">DSM 5</strain>
    </source>
</reference>
<feature type="transmembrane region" description="Helical" evidence="1">
    <location>
        <begin position="6"/>
        <end position="25"/>
    </location>
</feature>
<organism evidence="2 3">
    <name type="scientific">Psychrobacillus insolitus</name>
    <dbReference type="NCBI Taxonomy" id="1461"/>
    <lineage>
        <taxon>Bacteria</taxon>
        <taxon>Bacillati</taxon>
        <taxon>Bacillota</taxon>
        <taxon>Bacilli</taxon>
        <taxon>Bacillales</taxon>
        <taxon>Bacillaceae</taxon>
        <taxon>Psychrobacillus</taxon>
    </lineage>
</organism>
<keyword evidence="1" id="KW-1133">Transmembrane helix</keyword>
<dbReference type="PROSITE" id="PS51257">
    <property type="entry name" value="PROKAR_LIPOPROTEIN"/>
    <property type="match status" value="1"/>
</dbReference>
<dbReference type="AlphaFoldDB" id="A0A2W7MJ31"/>
<sequence>MKVEIIIRQFMVILMVIAIFFISACSEKDNIAHFSSKEETLEHFVQNENIKGNIDLITTTNDESLLVIQSSGNIYFVGELVEDKEGYYAKRISDNVEMTIGASWELNTMNKNEYTIFFEKNKEDANYIHFSNGEYDISLVEGHTISENTLALTSAIKEVETVKD</sequence>
<name>A0A2W7MJ31_9BACI</name>
<keyword evidence="3" id="KW-1185">Reference proteome</keyword>
<accession>A0A2W7MJ31</accession>
<dbReference type="Proteomes" id="UP000248646">
    <property type="component" value="Unassembled WGS sequence"/>
</dbReference>
<comment type="caution">
    <text evidence="2">The sequence shown here is derived from an EMBL/GenBank/DDBJ whole genome shotgun (WGS) entry which is preliminary data.</text>
</comment>
<keyword evidence="1" id="KW-0472">Membrane</keyword>
<evidence type="ECO:0000313" key="2">
    <source>
        <dbReference type="EMBL" id="PZX03079.1"/>
    </source>
</evidence>
<dbReference type="EMBL" id="QKZI01000007">
    <property type="protein sequence ID" value="PZX03079.1"/>
    <property type="molecule type" value="Genomic_DNA"/>
</dbReference>
<protein>
    <submittedName>
        <fullName evidence="2">Uncharacterized protein</fullName>
    </submittedName>
</protein>
<evidence type="ECO:0000256" key="1">
    <source>
        <dbReference type="SAM" id="Phobius"/>
    </source>
</evidence>
<gene>
    <name evidence="2" type="ORF">C7437_10732</name>
</gene>
<evidence type="ECO:0000313" key="3">
    <source>
        <dbReference type="Proteomes" id="UP000248646"/>
    </source>
</evidence>